<keyword evidence="3" id="KW-1185">Reference proteome</keyword>
<sequence length="232" mass="25967">MMACLQRMSQSQFIAGLMDVITPRPVHRPSKRLALDRILKSLQEEEDCFSGSECSSFAATPVEEKEEPEFDSGPLPSRGRQANGADGQNDSKERNHIESRGQLEPKSVVERMLADMSKADVVDELIADDAELECFSQIIYQQEKLAVEPNANVDGYRTPIHSLLASLHSVCSPNGLQIDNVFSLGNNVAVFGRFSYKDRTLNLMFNGRFSVHARLNDARNKIVHLRWMDQAA</sequence>
<dbReference type="GeneID" id="96005968"/>
<dbReference type="Proteomes" id="UP000803884">
    <property type="component" value="Unassembled WGS sequence"/>
</dbReference>
<evidence type="ECO:0000313" key="2">
    <source>
        <dbReference type="EMBL" id="KAL1586646.1"/>
    </source>
</evidence>
<dbReference type="EMBL" id="JAAQHG020000013">
    <property type="protein sequence ID" value="KAL1586646.1"/>
    <property type="molecule type" value="Genomic_DNA"/>
</dbReference>
<accession>A0AB34KSD3</accession>
<name>A0AB34KSD3_9PEZI</name>
<dbReference type="AlphaFoldDB" id="A0AB34KSD3"/>
<reference evidence="2 3" key="1">
    <citation type="journal article" date="2020" name="Microbiol. Resour. Announc.">
        <title>Draft Genome Sequence of a Cladosporium Species Isolated from the Mesophotic Ascidian Didemnum maculosum.</title>
        <authorList>
            <person name="Gioti A."/>
            <person name="Siaperas R."/>
            <person name="Nikolaivits E."/>
            <person name="Le Goff G."/>
            <person name="Ouazzani J."/>
            <person name="Kotoulas G."/>
            <person name="Topakas E."/>
        </authorList>
    </citation>
    <scope>NUCLEOTIDE SEQUENCE [LARGE SCALE GENOMIC DNA]</scope>
    <source>
        <strain evidence="2 3">TM138-S3</strain>
    </source>
</reference>
<evidence type="ECO:0000256" key="1">
    <source>
        <dbReference type="SAM" id="MobiDB-lite"/>
    </source>
</evidence>
<feature type="region of interest" description="Disordered" evidence="1">
    <location>
        <begin position="59"/>
        <end position="104"/>
    </location>
</feature>
<protein>
    <submittedName>
        <fullName evidence="2">Uncharacterized protein</fullName>
    </submittedName>
</protein>
<dbReference type="RefSeq" id="XP_069229751.1">
    <property type="nucleotide sequence ID" value="XM_069373130.1"/>
</dbReference>
<comment type="caution">
    <text evidence="2">The sequence shown here is derived from an EMBL/GenBank/DDBJ whole genome shotgun (WGS) entry which is preliminary data.</text>
</comment>
<proteinExistence type="predicted"/>
<gene>
    <name evidence="2" type="ORF">WHR41_04524</name>
</gene>
<organism evidence="2 3">
    <name type="scientific">Cladosporium halotolerans</name>
    <dbReference type="NCBI Taxonomy" id="1052096"/>
    <lineage>
        <taxon>Eukaryota</taxon>
        <taxon>Fungi</taxon>
        <taxon>Dikarya</taxon>
        <taxon>Ascomycota</taxon>
        <taxon>Pezizomycotina</taxon>
        <taxon>Dothideomycetes</taxon>
        <taxon>Dothideomycetidae</taxon>
        <taxon>Cladosporiales</taxon>
        <taxon>Cladosporiaceae</taxon>
        <taxon>Cladosporium</taxon>
    </lineage>
</organism>
<evidence type="ECO:0000313" key="3">
    <source>
        <dbReference type="Proteomes" id="UP000803884"/>
    </source>
</evidence>
<feature type="compositionally biased region" description="Basic and acidic residues" evidence="1">
    <location>
        <begin position="89"/>
        <end position="104"/>
    </location>
</feature>